<proteinExistence type="predicted"/>
<evidence type="ECO:0000256" key="2">
    <source>
        <dbReference type="SAM" id="MobiDB-lite"/>
    </source>
</evidence>
<evidence type="ECO:0000259" key="5">
    <source>
        <dbReference type="PROSITE" id="PS50853"/>
    </source>
</evidence>
<dbReference type="KEGG" id="hazt:108671726"/>
<dbReference type="PROSITE" id="PS50853">
    <property type="entry name" value="FN3"/>
    <property type="match status" value="2"/>
</dbReference>
<keyword evidence="6" id="KW-1185">Reference proteome</keyword>
<dbReference type="InterPro" id="IPR036116">
    <property type="entry name" value="FN3_sf"/>
</dbReference>
<feature type="domain" description="Fibronectin type-III" evidence="5">
    <location>
        <begin position="230"/>
        <end position="340"/>
    </location>
</feature>
<evidence type="ECO:0000256" key="1">
    <source>
        <dbReference type="ARBA" id="ARBA00022737"/>
    </source>
</evidence>
<keyword evidence="4" id="KW-0732">Signal</keyword>
<feature type="chain" id="PRO_5034942520" evidence="4">
    <location>
        <begin position="22"/>
        <end position="465"/>
    </location>
</feature>
<keyword evidence="3" id="KW-0472">Membrane</keyword>
<dbReference type="PANTHER" id="PTHR46708:SF11">
    <property type="entry name" value="RECEPTOR-TYPE TYROSINE-PROTEIN PHOSPHATASE ETA-LIKE"/>
    <property type="match status" value="1"/>
</dbReference>
<keyword evidence="3" id="KW-1133">Transmembrane helix</keyword>
<dbReference type="InterPro" id="IPR050991">
    <property type="entry name" value="ECM_Regulatory_Proteins"/>
</dbReference>
<dbReference type="OrthoDB" id="261433at2759"/>
<dbReference type="InterPro" id="IPR003961">
    <property type="entry name" value="FN3_dom"/>
</dbReference>
<keyword evidence="3" id="KW-0812">Transmembrane</keyword>
<protein>
    <submittedName>
        <fullName evidence="7">Fibronectin-like</fullName>
    </submittedName>
</protein>
<accession>A0A8B7NM84</accession>
<reference evidence="7" key="1">
    <citation type="submission" date="2025-08" db="UniProtKB">
        <authorList>
            <consortium name="RefSeq"/>
        </authorList>
    </citation>
    <scope>IDENTIFICATION</scope>
    <source>
        <tissue evidence="7">Whole organism</tissue>
    </source>
</reference>
<dbReference type="SUPFAM" id="SSF49265">
    <property type="entry name" value="Fibronectin type III"/>
    <property type="match status" value="1"/>
</dbReference>
<feature type="transmembrane region" description="Helical" evidence="3">
    <location>
        <begin position="379"/>
        <end position="406"/>
    </location>
</feature>
<feature type="region of interest" description="Disordered" evidence="2">
    <location>
        <begin position="336"/>
        <end position="370"/>
    </location>
</feature>
<keyword evidence="1" id="KW-0677">Repeat</keyword>
<evidence type="ECO:0000256" key="3">
    <source>
        <dbReference type="SAM" id="Phobius"/>
    </source>
</evidence>
<dbReference type="CDD" id="cd00063">
    <property type="entry name" value="FN3"/>
    <property type="match status" value="1"/>
</dbReference>
<dbReference type="Proteomes" id="UP000694843">
    <property type="component" value="Unplaced"/>
</dbReference>
<dbReference type="AlphaFoldDB" id="A0A8B7NM84"/>
<evidence type="ECO:0000256" key="4">
    <source>
        <dbReference type="SAM" id="SignalP"/>
    </source>
</evidence>
<dbReference type="RefSeq" id="XP_018014785.1">
    <property type="nucleotide sequence ID" value="XM_018159296.2"/>
</dbReference>
<dbReference type="PANTHER" id="PTHR46708">
    <property type="entry name" value="TENASCIN"/>
    <property type="match status" value="1"/>
</dbReference>
<evidence type="ECO:0000313" key="7">
    <source>
        <dbReference type="RefSeq" id="XP_018014785.1"/>
    </source>
</evidence>
<evidence type="ECO:0000313" key="6">
    <source>
        <dbReference type="Proteomes" id="UP000694843"/>
    </source>
</evidence>
<dbReference type="InterPro" id="IPR013783">
    <property type="entry name" value="Ig-like_fold"/>
</dbReference>
<organism evidence="6 7">
    <name type="scientific">Hyalella azteca</name>
    <name type="common">Amphipod</name>
    <dbReference type="NCBI Taxonomy" id="294128"/>
    <lineage>
        <taxon>Eukaryota</taxon>
        <taxon>Metazoa</taxon>
        <taxon>Ecdysozoa</taxon>
        <taxon>Arthropoda</taxon>
        <taxon>Crustacea</taxon>
        <taxon>Multicrustacea</taxon>
        <taxon>Malacostraca</taxon>
        <taxon>Eumalacostraca</taxon>
        <taxon>Peracarida</taxon>
        <taxon>Amphipoda</taxon>
        <taxon>Senticaudata</taxon>
        <taxon>Talitrida</taxon>
        <taxon>Talitroidea</taxon>
        <taxon>Hyalellidae</taxon>
        <taxon>Hyalella</taxon>
    </lineage>
</organism>
<dbReference type="SMART" id="SM00060">
    <property type="entry name" value="FN3"/>
    <property type="match status" value="2"/>
</dbReference>
<dbReference type="Gene3D" id="2.60.40.10">
    <property type="entry name" value="Immunoglobulins"/>
    <property type="match status" value="1"/>
</dbReference>
<feature type="domain" description="Fibronectin type-III" evidence="5">
    <location>
        <begin position="126"/>
        <end position="226"/>
    </location>
</feature>
<sequence length="465" mass="50699">MKNWRQILVVLLTLLALQVTGLPIHNDDPDNSCSQEKLQAMLAKCQSPLDDVTRVITKFPDGQQRCGYRVLNIFPDPHTVDDESLVALKEEKKKLPPCSKCETKVFLLNGEGNVIQGPVTEREFTEPGAPQAVSDVNLKAENDQAISVGWRYPLPDCPLVSFSITYERFDLNDLTPPRELQTFVVNGLTHRLSNVEHHSLYEICITTLIGEEKSTKTCAKIPTQPKTFPAPSNLELIGSTSSSLTVAWEPPEGVEVVNYKLTVAEAQLPDDIERNEYKLEGPKAQLSTLAATTYTLPAELHSYTIKNLRPGYKYRIGVKTVDASGSESNEAGIFVSTNNADGENSGKEGKSTAPSPPESTAETDGSQGGGGDIVSDKTYWVIIALSIVASILGIVAFIFIFAFCCCKGKAFVGKNKEKIIRKMGKYIPDFSNDNVNPAHFPKEGAVSDPGARLLSQGVAPKSEIV</sequence>
<feature type="signal peptide" evidence="4">
    <location>
        <begin position="1"/>
        <end position="21"/>
    </location>
</feature>
<name>A0A8B7NM84_HYAAZ</name>
<dbReference type="GeneID" id="108671726"/>
<gene>
    <name evidence="7" type="primary">LOC108671726</name>
</gene>
<dbReference type="Pfam" id="PF00041">
    <property type="entry name" value="fn3"/>
    <property type="match status" value="1"/>
</dbReference>